<evidence type="ECO:0000313" key="1">
    <source>
        <dbReference type="EMBL" id="SDS68941.1"/>
    </source>
</evidence>
<reference evidence="1 2" key="1">
    <citation type="submission" date="2016-10" db="EMBL/GenBank/DDBJ databases">
        <authorList>
            <person name="Varghese N."/>
            <person name="Submissions S."/>
        </authorList>
    </citation>
    <scope>NUCLEOTIDE SEQUENCE [LARGE SCALE GENOMIC DNA]</scope>
    <source>
        <strain evidence="1 2">RHA_55</strain>
    </source>
</reference>
<dbReference type="GO" id="GO:0005524">
    <property type="term" value="F:ATP binding"/>
    <property type="evidence" value="ECO:0007669"/>
    <property type="project" value="InterPro"/>
</dbReference>
<dbReference type="Proteomes" id="UP000198963">
    <property type="component" value="Chromosome I"/>
</dbReference>
<dbReference type="RefSeq" id="WP_092446715.1">
    <property type="nucleotide sequence ID" value="NZ_JBLXAG010000040.1"/>
</dbReference>
<dbReference type="GO" id="GO:0016773">
    <property type="term" value="F:phosphotransferase activity, alcohol group as acceptor"/>
    <property type="evidence" value="ECO:0007669"/>
    <property type="project" value="InterPro"/>
</dbReference>
<dbReference type="Pfam" id="PF03702">
    <property type="entry name" value="AnmK"/>
    <property type="match status" value="1"/>
</dbReference>
<dbReference type="GO" id="GO:0009254">
    <property type="term" value="P:peptidoglycan turnover"/>
    <property type="evidence" value="ECO:0007669"/>
    <property type="project" value="InterPro"/>
</dbReference>
<dbReference type="STRING" id="1249933.SAMN04489797_2176"/>
<dbReference type="PANTHER" id="PTHR30605">
    <property type="entry name" value="ANHYDRO-N-ACETYLMURAMIC ACID KINASE"/>
    <property type="match status" value="1"/>
</dbReference>
<gene>
    <name evidence="1" type="ORF">SAMN04489797_2176</name>
</gene>
<dbReference type="GO" id="GO:0016301">
    <property type="term" value="F:kinase activity"/>
    <property type="evidence" value="ECO:0007669"/>
    <property type="project" value="UniProtKB-KW"/>
</dbReference>
<evidence type="ECO:0000313" key="2">
    <source>
        <dbReference type="Proteomes" id="UP000198963"/>
    </source>
</evidence>
<dbReference type="PANTHER" id="PTHR30605:SF0">
    <property type="entry name" value="ANHYDRO-N-ACETYLMURAMIC ACID KINASE"/>
    <property type="match status" value="1"/>
</dbReference>
<keyword evidence="1" id="KW-0808">Transferase</keyword>
<accession>A0A1H1U9D5</accession>
<keyword evidence="1" id="KW-0418">Kinase</keyword>
<proteinExistence type="predicted"/>
<sequence length="355" mass="39828">MTKSTYNIIGVMSGTSLDGIDIIYASFDVGRTWGFKIYQAETVSYSNSWKFLLSALVNYSRSQLQAIDLEYSQYLGTVISSFIKRHNIDNIDFICSHGHTALHQPDLGLTYQIGNKQILADTLQQKVICDFRIQDVRLGGQGAPLVPIGDQLLFKDYNYCLNLGGFANISYEVNKERIAFDVCPVNIVLNYYVGNLNLEYDDKGQLAATGKVNKNLLSELNALAYFKEEAPKSLGLEWVDVNVFPLIDEYNLQVKDVLRTYIEHIAMQVSEVLVTPNAKLLITGGGVYNSFLMERIKHFSEVEVIIPNNEIVEFKEALIFGLLGVLKDRNEVNCLKSVTGAKKNHSSGKILMPKK</sequence>
<dbReference type="NCBIfam" id="NF007144">
    <property type="entry name" value="PRK09585.2-3"/>
    <property type="match status" value="1"/>
</dbReference>
<protein>
    <submittedName>
        <fullName evidence="1">Anhydro-N-acetylmuramic acid kinase</fullName>
    </submittedName>
</protein>
<dbReference type="InterPro" id="IPR005338">
    <property type="entry name" value="Anhydro_N_Ac-Mur_kinase"/>
</dbReference>
<dbReference type="Gene3D" id="3.30.420.40">
    <property type="match status" value="2"/>
</dbReference>
<keyword evidence="2" id="KW-1185">Reference proteome</keyword>
<dbReference type="EMBL" id="LT629774">
    <property type="protein sequence ID" value="SDS68941.1"/>
    <property type="molecule type" value="Genomic_DNA"/>
</dbReference>
<dbReference type="InterPro" id="IPR043129">
    <property type="entry name" value="ATPase_NBD"/>
</dbReference>
<dbReference type="AlphaFoldDB" id="A0A1H1U9D5"/>
<dbReference type="SUPFAM" id="SSF53067">
    <property type="entry name" value="Actin-like ATPase domain"/>
    <property type="match status" value="1"/>
</dbReference>
<dbReference type="GO" id="GO:0006040">
    <property type="term" value="P:amino sugar metabolic process"/>
    <property type="evidence" value="ECO:0007669"/>
    <property type="project" value="InterPro"/>
</dbReference>
<organism evidence="1 2">
    <name type="scientific">Winogradskyella sediminis</name>
    <dbReference type="NCBI Taxonomy" id="1382466"/>
    <lineage>
        <taxon>Bacteria</taxon>
        <taxon>Pseudomonadati</taxon>
        <taxon>Bacteroidota</taxon>
        <taxon>Flavobacteriia</taxon>
        <taxon>Flavobacteriales</taxon>
        <taxon>Flavobacteriaceae</taxon>
        <taxon>Winogradskyella</taxon>
    </lineage>
</organism>
<name>A0A1H1U9D5_9FLAO</name>